<dbReference type="KEGG" id="dtm:BJL86_0637"/>
<gene>
    <name evidence="5" type="ORF">BJL86_0637</name>
</gene>
<dbReference type="GO" id="GO:0003677">
    <property type="term" value="F:DNA binding"/>
    <property type="evidence" value="ECO:0007669"/>
    <property type="project" value="UniProtKB-KW"/>
</dbReference>
<dbReference type="Gene3D" id="1.10.10.10">
    <property type="entry name" value="Winged helix-like DNA-binding domain superfamily/Winged helix DNA-binding domain"/>
    <property type="match status" value="1"/>
</dbReference>
<dbReference type="PROSITE" id="PS50949">
    <property type="entry name" value="HTH_GNTR"/>
    <property type="match status" value="1"/>
</dbReference>
<sequence>MTTTTARMARRPQLSEEIADLVGNQIMAGDLRPGTFIRLDETATTLGVSVTPVREALLTLKGEGLVDLVPRRGYSVSPLSRQDIEDIFWIQLTLARRLISRAFENFDDTDRAELNRLVEDFAEAASSGTTASVVQAQHRIYRTVNLAANSDKLVRILATVSRYIPVHVYAADPEWCAEQTALNRDLAAAATENDAEKGLRSFEAQFTDACARLIEHLESAGVWDES</sequence>
<dbReference type="InterPro" id="IPR000524">
    <property type="entry name" value="Tscrpt_reg_HTH_GntR"/>
</dbReference>
<dbReference type="GO" id="GO:0003700">
    <property type="term" value="F:DNA-binding transcription factor activity"/>
    <property type="evidence" value="ECO:0007669"/>
    <property type="project" value="InterPro"/>
</dbReference>
<organism evidence="5 6">
    <name type="scientific">Dietzia timorensis</name>
    <dbReference type="NCBI Taxonomy" id="499555"/>
    <lineage>
        <taxon>Bacteria</taxon>
        <taxon>Bacillati</taxon>
        <taxon>Actinomycetota</taxon>
        <taxon>Actinomycetes</taxon>
        <taxon>Mycobacteriales</taxon>
        <taxon>Dietziaceae</taxon>
        <taxon>Dietzia</taxon>
    </lineage>
</organism>
<dbReference type="CDD" id="cd07377">
    <property type="entry name" value="WHTH_GntR"/>
    <property type="match status" value="1"/>
</dbReference>
<dbReference type="InterPro" id="IPR008920">
    <property type="entry name" value="TF_FadR/GntR_C"/>
</dbReference>
<keyword evidence="3" id="KW-0804">Transcription</keyword>
<dbReference type="InterPro" id="IPR036388">
    <property type="entry name" value="WH-like_DNA-bd_sf"/>
</dbReference>
<protein>
    <submittedName>
        <fullName evidence="5">HTH-type transcriptional regulator McbR</fullName>
    </submittedName>
</protein>
<dbReference type="OrthoDB" id="3864082at2"/>
<dbReference type="EMBL" id="CP015961">
    <property type="protein sequence ID" value="ANI91439.1"/>
    <property type="molecule type" value="Genomic_DNA"/>
</dbReference>
<dbReference type="Proteomes" id="UP000186104">
    <property type="component" value="Chromosome"/>
</dbReference>
<keyword evidence="1" id="KW-0805">Transcription regulation</keyword>
<name>A0A173LI30_9ACTN</name>
<dbReference type="Pfam" id="PF00392">
    <property type="entry name" value="GntR"/>
    <property type="match status" value="1"/>
</dbReference>
<dbReference type="InterPro" id="IPR011711">
    <property type="entry name" value="GntR_C"/>
</dbReference>
<keyword evidence="2" id="KW-0238">DNA-binding</keyword>
<proteinExistence type="predicted"/>
<dbReference type="STRING" id="499555.BJL86_0637"/>
<evidence type="ECO:0000256" key="2">
    <source>
        <dbReference type="ARBA" id="ARBA00023125"/>
    </source>
</evidence>
<evidence type="ECO:0000259" key="4">
    <source>
        <dbReference type="PROSITE" id="PS50949"/>
    </source>
</evidence>
<evidence type="ECO:0000256" key="1">
    <source>
        <dbReference type="ARBA" id="ARBA00023015"/>
    </source>
</evidence>
<dbReference type="SMART" id="SM00345">
    <property type="entry name" value="HTH_GNTR"/>
    <property type="match status" value="1"/>
</dbReference>
<accession>A0A173LI30</accession>
<dbReference type="SUPFAM" id="SSF46785">
    <property type="entry name" value="Winged helix' DNA-binding domain"/>
    <property type="match status" value="1"/>
</dbReference>
<feature type="domain" description="HTH gntR-type" evidence="4">
    <location>
        <begin position="12"/>
        <end position="79"/>
    </location>
</feature>
<dbReference type="RefSeq" id="WP_067477476.1">
    <property type="nucleotide sequence ID" value="NZ_CP015961.1"/>
</dbReference>
<dbReference type="AlphaFoldDB" id="A0A173LI30"/>
<reference evidence="5 6" key="1">
    <citation type="submission" date="2016-06" db="EMBL/GenBank/DDBJ databases">
        <title>Complete genome sequence of a saline-alkali tolerant type strain Dietzia timorensis ID05-A0528T.</title>
        <authorList>
            <person name="Wu X."/>
        </authorList>
    </citation>
    <scope>NUCLEOTIDE SEQUENCE [LARGE SCALE GENOMIC DNA]</scope>
    <source>
        <strain evidence="5 6">ID05-A0528</strain>
    </source>
</reference>
<dbReference type="PANTHER" id="PTHR43537">
    <property type="entry name" value="TRANSCRIPTIONAL REGULATOR, GNTR FAMILY"/>
    <property type="match status" value="1"/>
</dbReference>
<dbReference type="Pfam" id="PF07729">
    <property type="entry name" value="FCD"/>
    <property type="match status" value="1"/>
</dbReference>
<evidence type="ECO:0000313" key="6">
    <source>
        <dbReference type="Proteomes" id="UP000186104"/>
    </source>
</evidence>
<evidence type="ECO:0000256" key="3">
    <source>
        <dbReference type="ARBA" id="ARBA00023163"/>
    </source>
</evidence>
<keyword evidence="6" id="KW-1185">Reference proteome</keyword>
<dbReference type="PANTHER" id="PTHR43537:SF24">
    <property type="entry name" value="GLUCONATE OPERON TRANSCRIPTIONAL REPRESSOR"/>
    <property type="match status" value="1"/>
</dbReference>
<dbReference type="Gene3D" id="1.20.120.530">
    <property type="entry name" value="GntR ligand-binding domain-like"/>
    <property type="match status" value="1"/>
</dbReference>
<evidence type="ECO:0000313" key="5">
    <source>
        <dbReference type="EMBL" id="ANI91439.1"/>
    </source>
</evidence>
<dbReference type="InterPro" id="IPR036390">
    <property type="entry name" value="WH_DNA-bd_sf"/>
</dbReference>
<dbReference type="SUPFAM" id="SSF48008">
    <property type="entry name" value="GntR ligand-binding domain-like"/>
    <property type="match status" value="1"/>
</dbReference>